<sequence length="899" mass="97257">MEPRHDLQSQCSASCSCGDRYEDDEGEITSPRFPENYANNLNCSYLIVVPQGSRLELSFDSENFELESHDTCKYDNLTLYEGNSTSSPVLGGPWCGTIAPGNYSVASSALVMFRTDWSSTGKGFRLRYRISHCGGNLTAERGTFSLQSTMVDRESGTSRCTWHIYAPEGRVVELRLLLEPDQRPSHGTDCADAFVASHVSVLDGDSETASPIAVFCGLHGGPDTFKSTGRAMTVVLVVNPMYMTGSGFRASYRTTLGEKQGCGGTLLQASGVLAPPSRDSSGSYPGGPLNCLWTLVARSGYGLELNITALSLGNETLPCNSASANMLEVWDSLDEHREPLMRLCGQRRPEAPLRSAGNTLLVRFVTDAEGEGPGFGAAFRELPPLCGGSVNVSGDSWQTLESPGFPNPSPANVRCLWVLRAQERVPVSEPVQVFDSDEAFRDLTIRLKEMYLPCEDGAYLALITTMKTLESLGFPNPAPANVRCLWVLRAQERVPVSEPVQVFDSDEAFRDLTIRLKEMYLPCEDGAYLALITTMKYFPSAPVRLCGHSVPQEWLKPHASASRVQLLLDTGRRGGQAKLKLEYGSMADANLTYSQRSGVIHNVDYPSWTTITHPTVLTISPVNTTATSAIALYFVHFHVGNPVNSSCPDVFMQVRDGGSSSRVLAHVCGDINPSPVFSTGNQLSVVVKNTASPHAMGGWAVRFLMVYYTSPEGAPAGCGGNVTANEGALSSPGYPSTFAQRRTCVWFVTGRARAALQLSFAAFAFNSTAANCESNYLEVYNGHQDTADAKITRLCGQDMPATLQSSGSQLLVKMVTNDQNSGVGFYARFKVQNDGINRAHRSIVCCGATKAIISVWYDGSIVMVIGTTKARGLSISSSRNLAAKLTRRFVVTQACSAGR</sequence>
<dbReference type="Proteomes" id="UP000821845">
    <property type="component" value="Chromosome 5"/>
</dbReference>
<comment type="caution">
    <text evidence="1">The sequence shown here is derived from an EMBL/GenBank/DDBJ whole genome shotgun (WGS) entry which is preliminary data.</text>
</comment>
<gene>
    <name evidence="1" type="ORF">HPB50_024670</name>
</gene>
<name>A0ACB7S9Q0_HYAAI</name>
<evidence type="ECO:0000313" key="2">
    <source>
        <dbReference type="Proteomes" id="UP000821845"/>
    </source>
</evidence>
<reference evidence="1" key="1">
    <citation type="submission" date="2020-05" db="EMBL/GenBank/DDBJ databases">
        <title>Large-scale comparative analyses of tick genomes elucidate their genetic diversity and vector capacities.</title>
        <authorList>
            <person name="Jia N."/>
            <person name="Wang J."/>
            <person name="Shi W."/>
            <person name="Du L."/>
            <person name="Sun Y."/>
            <person name="Zhan W."/>
            <person name="Jiang J."/>
            <person name="Wang Q."/>
            <person name="Zhang B."/>
            <person name="Ji P."/>
            <person name="Sakyi L.B."/>
            <person name="Cui X."/>
            <person name="Yuan T."/>
            <person name="Jiang B."/>
            <person name="Yang W."/>
            <person name="Lam T.T.-Y."/>
            <person name="Chang Q."/>
            <person name="Ding S."/>
            <person name="Wang X."/>
            <person name="Zhu J."/>
            <person name="Ruan X."/>
            <person name="Zhao L."/>
            <person name="Wei J."/>
            <person name="Que T."/>
            <person name="Du C."/>
            <person name="Cheng J."/>
            <person name="Dai P."/>
            <person name="Han X."/>
            <person name="Huang E."/>
            <person name="Gao Y."/>
            <person name="Liu J."/>
            <person name="Shao H."/>
            <person name="Ye R."/>
            <person name="Li L."/>
            <person name="Wei W."/>
            <person name="Wang X."/>
            <person name="Wang C."/>
            <person name="Yang T."/>
            <person name="Huo Q."/>
            <person name="Li W."/>
            <person name="Guo W."/>
            <person name="Chen H."/>
            <person name="Zhou L."/>
            <person name="Ni X."/>
            <person name="Tian J."/>
            <person name="Zhou Y."/>
            <person name="Sheng Y."/>
            <person name="Liu T."/>
            <person name="Pan Y."/>
            <person name="Xia L."/>
            <person name="Li J."/>
            <person name="Zhao F."/>
            <person name="Cao W."/>
        </authorList>
    </citation>
    <scope>NUCLEOTIDE SEQUENCE</scope>
    <source>
        <strain evidence="1">Hyas-2018</strain>
    </source>
</reference>
<accession>A0ACB7S9Q0</accession>
<dbReference type="EMBL" id="CM023485">
    <property type="protein sequence ID" value="KAH6931478.1"/>
    <property type="molecule type" value="Genomic_DNA"/>
</dbReference>
<proteinExistence type="predicted"/>
<organism evidence="1 2">
    <name type="scientific">Hyalomma asiaticum</name>
    <name type="common">Tick</name>
    <dbReference type="NCBI Taxonomy" id="266040"/>
    <lineage>
        <taxon>Eukaryota</taxon>
        <taxon>Metazoa</taxon>
        <taxon>Ecdysozoa</taxon>
        <taxon>Arthropoda</taxon>
        <taxon>Chelicerata</taxon>
        <taxon>Arachnida</taxon>
        <taxon>Acari</taxon>
        <taxon>Parasitiformes</taxon>
        <taxon>Ixodida</taxon>
        <taxon>Ixodoidea</taxon>
        <taxon>Ixodidae</taxon>
        <taxon>Hyalomminae</taxon>
        <taxon>Hyalomma</taxon>
    </lineage>
</organism>
<evidence type="ECO:0000313" key="1">
    <source>
        <dbReference type="EMBL" id="KAH6931478.1"/>
    </source>
</evidence>
<protein>
    <submittedName>
        <fullName evidence="1">Uncharacterized protein</fullName>
    </submittedName>
</protein>
<keyword evidence="2" id="KW-1185">Reference proteome</keyword>